<dbReference type="AlphaFoldDB" id="G4TN88"/>
<dbReference type="PANTHER" id="PTHR36223:SF1">
    <property type="entry name" value="TRANSCRIPTION ELONGATION FACTOR EAF N-TERMINAL DOMAIN-CONTAINING PROTEIN"/>
    <property type="match status" value="1"/>
</dbReference>
<dbReference type="HOGENOM" id="CLU_060356_3_1_1"/>
<proteinExistence type="predicted"/>
<name>G4TN88_SERID</name>
<reference evidence="3 4" key="1">
    <citation type="journal article" date="2011" name="PLoS Pathog.">
        <title>Endophytic Life Strategies Decoded by Genome and Transcriptome Analyses of the Mutualistic Root Symbiont Piriformospora indica.</title>
        <authorList>
            <person name="Zuccaro A."/>
            <person name="Lahrmann U."/>
            <person name="Guldener U."/>
            <person name="Langen G."/>
            <person name="Pfiffi S."/>
            <person name="Biedenkopf D."/>
            <person name="Wong P."/>
            <person name="Samans B."/>
            <person name="Grimm C."/>
            <person name="Basiewicz M."/>
            <person name="Murat C."/>
            <person name="Martin F."/>
            <person name="Kogel K.H."/>
        </authorList>
    </citation>
    <scope>NUCLEOTIDE SEQUENCE [LARGE SCALE GENOMIC DNA]</scope>
    <source>
        <strain evidence="3 4">DSM 11827</strain>
    </source>
</reference>
<sequence length="282" mass="31176">MPILGYITSHVICNNTVLPEYSIETDLSTRSQSCWIASESNQNFQVRCDWTVCSAFDWSIRFLCDGVLVGNLLAKSIDLQLVFKGAISGSKSHSLLFADVRLTDKSTAHPTGLSPALGTIKVEFWRIRSDWKPMRATQRSIGKQTLGFHCTQIGATPLDTKYTSVNATYLDRESFAQFVFRYRPKAMLQAMGHIPAPLVAPSRGVKRKPSKSPESDSSSGASDEEQEIAAKIAALQRQLKGVQKRKRVKVEEAPILILSGSRGTSERSPIDLTKDDEVVVID</sequence>
<dbReference type="EMBL" id="CAFZ01000183">
    <property type="protein sequence ID" value="CCA72781.1"/>
    <property type="molecule type" value="Genomic_DNA"/>
</dbReference>
<evidence type="ECO:0000313" key="4">
    <source>
        <dbReference type="Proteomes" id="UP000007148"/>
    </source>
</evidence>
<dbReference type="OrthoDB" id="3364132at2759"/>
<gene>
    <name evidence="3" type="ORF">PIIN_06719</name>
</gene>
<dbReference type="OMA" id="CWIASES"/>
<comment type="caution">
    <text evidence="3">The sequence shown here is derived from an EMBL/GenBank/DDBJ whole genome shotgun (WGS) entry which is preliminary data.</text>
</comment>
<dbReference type="Pfam" id="PF25534">
    <property type="entry name" value="DUF7918"/>
    <property type="match status" value="1"/>
</dbReference>
<accession>G4TN88</accession>
<feature type="domain" description="DUF7918" evidence="2">
    <location>
        <begin position="7"/>
        <end position="195"/>
    </location>
</feature>
<evidence type="ECO:0000256" key="1">
    <source>
        <dbReference type="SAM" id="MobiDB-lite"/>
    </source>
</evidence>
<evidence type="ECO:0000313" key="3">
    <source>
        <dbReference type="EMBL" id="CCA72781.1"/>
    </source>
</evidence>
<protein>
    <recommendedName>
        <fullName evidence="2">DUF7918 domain-containing protein</fullName>
    </recommendedName>
</protein>
<dbReference type="InParanoid" id="G4TN88"/>
<keyword evidence="4" id="KW-1185">Reference proteome</keyword>
<dbReference type="PANTHER" id="PTHR36223">
    <property type="entry name" value="BETA-LACTAMASE-TYPE TRANSPEPTIDASE FOLD DOMAIN CONTAINING PROTEIN"/>
    <property type="match status" value="1"/>
</dbReference>
<organism evidence="3 4">
    <name type="scientific">Serendipita indica (strain DSM 11827)</name>
    <name type="common">Root endophyte fungus</name>
    <name type="synonym">Piriformospora indica</name>
    <dbReference type="NCBI Taxonomy" id="1109443"/>
    <lineage>
        <taxon>Eukaryota</taxon>
        <taxon>Fungi</taxon>
        <taxon>Dikarya</taxon>
        <taxon>Basidiomycota</taxon>
        <taxon>Agaricomycotina</taxon>
        <taxon>Agaricomycetes</taxon>
        <taxon>Sebacinales</taxon>
        <taxon>Serendipitaceae</taxon>
        <taxon>Serendipita</taxon>
    </lineage>
</organism>
<dbReference type="eggNOG" id="ENOG502SU5I">
    <property type="taxonomic scope" value="Eukaryota"/>
</dbReference>
<feature type="region of interest" description="Disordered" evidence="1">
    <location>
        <begin position="199"/>
        <end position="226"/>
    </location>
</feature>
<evidence type="ECO:0000259" key="2">
    <source>
        <dbReference type="Pfam" id="PF25534"/>
    </source>
</evidence>
<dbReference type="Proteomes" id="UP000007148">
    <property type="component" value="Unassembled WGS sequence"/>
</dbReference>
<dbReference type="STRING" id="1109443.G4TN88"/>
<dbReference type="InterPro" id="IPR057678">
    <property type="entry name" value="DUF7918"/>
</dbReference>